<dbReference type="RefSeq" id="WP_127695963.1">
    <property type="nucleotide sequence ID" value="NZ_SACQ01000011.1"/>
</dbReference>
<protein>
    <submittedName>
        <fullName evidence="2">DUF4397 domain-containing protein</fullName>
    </submittedName>
</protein>
<feature type="domain" description="DUF4397" evidence="1">
    <location>
        <begin position="42"/>
        <end position="135"/>
    </location>
</feature>
<sequence length="487" mass="49946">MPSPKVFLSSTKLVIGTAVSVGMLTLAGCGGGGGGKHEPAQSQLRVTHASPDAPMVNVYVNGKLTLEKVDYKVSSGNLMLAPGDYEVEVRGILPDGSETAAVIGPVTLTTADNERLDVVATNDLAAIAPVLIRTNIEEITDVAVSVLHAAPDVADVDIYVTTPGAALMTGTKIDADFGDSAGPLTLAAGTDYQIRIVPDGGDSSAVVYDSGTVNFTSGTELLLLAVENTTGIGANPVNLLAVDSSKASELFTAGTNAEVRAIHMSADTPEVDVLVGAPSTNLMAPDNVVLMDVPFKAAGNYDSIAAPTGTYNLEVEDAATNSLTPIDVDIDLMAGTSYTAIASGSLNAMPTESIEPILFADDRRAVATEAKLRVVHASYIVAQNIPVDVYLTATNDISTAMPAITNLAYGEYTEQLPVAGGEYFVTVTAAGDPNTVVFGAPLMGSPTMLSAGGIYTVIARDPAAMEDLGTNSAGNNAITLEVYTAGD</sequence>
<proteinExistence type="predicted"/>
<dbReference type="AlphaFoldDB" id="A0A437Q497"/>
<dbReference type="Proteomes" id="UP000282818">
    <property type="component" value="Unassembled WGS sequence"/>
</dbReference>
<accession>A0A437Q497</accession>
<dbReference type="InterPro" id="IPR025510">
    <property type="entry name" value="DUF4397"/>
</dbReference>
<evidence type="ECO:0000313" key="3">
    <source>
        <dbReference type="Proteomes" id="UP000282818"/>
    </source>
</evidence>
<organism evidence="2 3">
    <name type="scientific">Neptunomonas marina</name>
    <dbReference type="NCBI Taxonomy" id="1815562"/>
    <lineage>
        <taxon>Bacteria</taxon>
        <taxon>Pseudomonadati</taxon>
        <taxon>Pseudomonadota</taxon>
        <taxon>Gammaproteobacteria</taxon>
        <taxon>Oceanospirillales</taxon>
        <taxon>Oceanospirillaceae</taxon>
        <taxon>Neptunomonas</taxon>
    </lineage>
</organism>
<evidence type="ECO:0000259" key="1">
    <source>
        <dbReference type="Pfam" id="PF14344"/>
    </source>
</evidence>
<dbReference type="EMBL" id="SACQ01000011">
    <property type="protein sequence ID" value="RVU29324.1"/>
    <property type="molecule type" value="Genomic_DNA"/>
</dbReference>
<name>A0A437Q497_9GAMM</name>
<evidence type="ECO:0000313" key="2">
    <source>
        <dbReference type="EMBL" id="RVU29324.1"/>
    </source>
</evidence>
<gene>
    <name evidence="2" type="ORF">EOE65_17015</name>
</gene>
<comment type="caution">
    <text evidence="2">The sequence shown here is derived from an EMBL/GenBank/DDBJ whole genome shotgun (WGS) entry which is preliminary data.</text>
</comment>
<dbReference type="Pfam" id="PF14344">
    <property type="entry name" value="DUF4397"/>
    <property type="match status" value="2"/>
</dbReference>
<keyword evidence="3" id="KW-1185">Reference proteome</keyword>
<feature type="domain" description="DUF4397" evidence="1">
    <location>
        <begin position="257"/>
        <end position="379"/>
    </location>
</feature>
<dbReference type="PROSITE" id="PS51257">
    <property type="entry name" value="PROKAR_LIPOPROTEIN"/>
    <property type="match status" value="1"/>
</dbReference>
<reference evidence="2 3" key="1">
    <citation type="submission" date="2019-01" db="EMBL/GenBank/DDBJ databases">
        <authorList>
            <person name="Chen W.-M."/>
        </authorList>
    </citation>
    <scope>NUCLEOTIDE SEQUENCE [LARGE SCALE GENOMIC DNA]</scope>
    <source>
        <strain evidence="2 3">HPM-16</strain>
    </source>
</reference>